<evidence type="ECO:0000313" key="15">
    <source>
        <dbReference type="Proteomes" id="UP000184693"/>
    </source>
</evidence>
<evidence type="ECO:0000256" key="2">
    <source>
        <dbReference type="ARBA" id="ARBA00010752"/>
    </source>
</evidence>
<comment type="function">
    <text evidence="10">Confers DNA tethering and processivity to DNA polymerases and other proteins. Acts as a clamp, forming a ring around DNA (a reaction catalyzed by the clamp-loading complex) which diffuses in an ATP-independent manner freely and bidirectionally along dsDNA. Initially characterized for its ability to contact the catalytic subunit of DNA polymerase III (Pol III), a complex, multichain enzyme responsible for most of the replicative synthesis in bacteria; Pol III exhibits 3'-5' exonuclease proofreading activity. The beta chain is required for initiation of replication as well as for processivity of DNA replication.</text>
</comment>
<dbReference type="SMART" id="SM00480">
    <property type="entry name" value="POL3Bc"/>
    <property type="match status" value="1"/>
</dbReference>
<dbReference type="GO" id="GO:0008408">
    <property type="term" value="F:3'-5' exonuclease activity"/>
    <property type="evidence" value="ECO:0007669"/>
    <property type="project" value="InterPro"/>
</dbReference>
<dbReference type="Gene3D" id="3.10.150.10">
    <property type="entry name" value="DNA Polymerase III, subunit A, domain 2"/>
    <property type="match status" value="1"/>
</dbReference>
<keyword evidence="7 10" id="KW-0235">DNA replication</keyword>
<name>A0A1N6JZ45_9BURK</name>
<evidence type="ECO:0000256" key="10">
    <source>
        <dbReference type="PIRNR" id="PIRNR000804"/>
    </source>
</evidence>
<dbReference type="RefSeq" id="WP_074267436.1">
    <property type="nucleotide sequence ID" value="NZ_FSRM01000002.1"/>
</dbReference>
<evidence type="ECO:0000256" key="9">
    <source>
        <dbReference type="ARBA" id="ARBA00023125"/>
    </source>
</evidence>
<feature type="domain" description="DNA polymerase III beta sliding clamp N-terminal" evidence="11">
    <location>
        <begin position="6"/>
        <end position="119"/>
    </location>
</feature>
<dbReference type="Pfam" id="PF00712">
    <property type="entry name" value="DNA_pol3_beta"/>
    <property type="match status" value="1"/>
</dbReference>
<proteinExistence type="inferred from homology"/>
<comment type="subunit">
    <text evidence="10">Forms a ring-shaped head-to-tail homodimer around DNA.</text>
</comment>
<dbReference type="InterPro" id="IPR022637">
    <property type="entry name" value="DNA_polIII_beta_cen"/>
</dbReference>
<sequence length="366" mass="40199">MKFLKAPRDALIQPLQIVCGIVERRSTLPVLSSVLVSTAGNELSFRSTDLELDLRATETIDSCESSTSLTVNARKLLDVVRAMPDAPISLSSSGNRLIIEGPGSRISLHAGSAEDFPQIRQSSEPELSLCVNAGSLKRLLHMVHFAMGDNDIRYFLNGALLITGRELTAVATDGHRLATARIASQSEHEAREIIVPRKAIIELIRLLPEDDSTVMLTTAAGYASFAFGKIFFTCKLIAGRYPDFKRVIPSGFEAEFTIDRKSFYACLQRAAVLTTEKFKSVQWVAGEGRLQVSVSNPEDEESVEEVEIDYAGTPVDLSFNIRYWMDALATLRADTLEVRLSAAKLAALIVAPGDEAFRYVVMALRK</sequence>
<dbReference type="OrthoDB" id="8421503at2"/>
<organism evidence="14 15">
    <name type="scientific">Paraburkholderia phenazinium</name>
    <dbReference type="NCBI Taxonomy" id="60549"/>
    <lineage>
        <taxon>Bacteria</taxon>
        <taxon>Pseudomonadati</taxon>
        <taxon>Pseudomonadota</taxon>
        <taxon>Betaproteobacteria</taxon>
        <taxon>Burkholderiales</taxon>
        <taxon>Burkholderiaceae</taxon>
        <taxon>Paraburkholderia</taxon>
    </lineage>
</organism>
<keyword evidence="9" id="KW-0238">DNA-binding</keyword>
<dbReference type="Gene3D" id="3.70.10.10">
    <property type="match status" value="1"/>
</dbReference>
<evidence type="ECO:0000313" key="14">
    <source>
        <dbReference type="EMBL" id="SIO49397.1"/>
    </source>
</evidence>
<dbReference type="Pfam" id="PF02768">
    <property type="entry name" value="DNA_pol3_beta_3"/>
    <property type="match status" value="1"/>
</dbReference>
<evidence type="ECO:0000256" key="1">
    <source>
        <dbReference type="ARBA" id="ARBA00004496"/>
    </source>
</evidence>
<protein>
    <recommendedName>
        <fullName evidence="3 10">Beta sliding clamp</fullName>
    </recommendedName>
</protein>
<dbReference type="NCBIfam" id="TIGR00663">
    <property type="entry name" value="dnan"/>
    <property type="match status" value="1"/>
</dbReference>
<reference evidence="14 15" key="1">
    <citation type="submission" date="2016-11" db="EMBL/GenBank/DDBJ databases">
        <authorList>
            <person name="Jaros S."/>
            <person name="Januszkiewicz K."/>
            <person name="Wedrychowicz H."/>
        </authorList>
    </citation>
    <scope>NUCLEOTIDE SEQUENCE [LARGE SCALE GENOMIC DNA]</scope>
    <source>
        <strain evidence="14 15">GAS86</strain>
    </source>
</reference>
<feature type="domain" description="DNA polymerase III beta sliding clamp central" evidence="12">
    <location>
        <begin position="132"/>
        <end position="243"/>
    </location>
</feature>
<dbReference type="PIRSF" id="PIRSF000804">
    <property type="entry name" value="DNA_pol_III_b"/>
    <property type="match status" value="1"/>
</dbReference>
<dbReference type="GO" id="GO:0009360">
    <property type="term" value="C:DNA polymerase III complex"/>
    <property type="evidence" value="ECO:0007669"/>
    <property type="project" value="InterPro"/>
</dbReference>
<dbReference type="GO" id="GO:0003887">
    <property type="term" value="F:DNA-directed DNA polymerase activity"/>
    <property type="evidence" value="ECO:0007669"/>
    <property type="project" value="UniProtKB-UniRule"/>
</dbReference>
<accession>A0A1N6JZ45</accession>
<evidence type="ECO:0000256" key="4">
    <source>
        <dbReference type="ARBA" id="ARBA00022490"/>
    </source>
</evidence>
<dbReference type="CDD" id="cd00140">
    <property type="entry name" value="beta_clamp"/>
    <property type="match status" value="1"/>
</dbReference>
<dbReference type="AlphaFoldDB" id="A0A1N6JZ45"/>
<evidence type="ECO:0000256" key="5">
    <source>
        <dbReference type="ARBA" id="ARBA00022679"/>
    </source>
</evidence>
<dbReference type="InterPro" id="IPR022634">
    <property type="entry name" value="DNA_polIII_beta_N"/>
</dbReference>
<dbReference type="InterPro" id="IPR046938">
    <property type="entry name" value="DNA_clamp_sf"/>
</dbReference>
<evidence type="ECO:0000259" key="11">
    <source>
        <dbReference type="Pfam" id="PF00712"/>
    </source>
</evidence>
<dbReference type="GO" id="GO:0003677">
    <property type="term" value="F:DNA binding"/>
    <property type="evidence" value="ECO:0007669"/>
    <property type="project" value="UniProtKB-UniRule"/>
</dbReference>
<dbReference type="GO" id="GO:0005737">
    <property type="term" value="C:cytoplasm"/>
    <property type="evidence" value="ECO:0007669"/>
    <property type="project" value="UniProtKB-SubCell"/>
</dbReference>
<dbReference type="Proteomes" id="UP000184693">
    <property type="component" value="Unassembled WGS sequence"/>
</dbReference>
<dbReference type="PANTHER" id="PTHR30478:SF0">
    <property type="entry name" value="BETA SLIDING CLAMP"/>
    <property type="match status" value="1"/>
</dbReference>
<evidence type="ECO:0000259" key="12">
    <source>
        <dbReference type="Pfam" id="PF02767"/>
    </source>
</evidence>
<comment type="similarity">
    <text evidence="2 10">Belongs to the beta sliding clamp family.</text>
</comment>
<dbReference type="InterPro" id="IPR022635">
    <property type="entry name" value="DNA_polIII_beta_C"/>
</dbReference>
<keyword evidence="5 10" id="KW-0808">Transferase</keyword>
<keyword evidence="8 10" id="KW-0239">DNA-directed DNA polymerase</keyword>
<evidence type="ECO:0000256" key="8">
    <source>
        <dbReference type="ARBA" id="ARBA00022932"/>
    </source>
</evidence>
<dbReference type="InterPro" id="IPR001001">
    <property type="entry name" value="DNA_polIII_beta"/>
</dbReference>
<dbReference type="SUPFAM" id="SSF55979">
    <property type="entry name" value="DNA clamp"/>
    <property type="match status" value="3"/>
</dbReference>
<feature type="domain" description="DNA polymerase III beta sliding clamp C-terminal" evidence="13">
    <location>
        <begin position="245"/>
        <end position="364"/>
    </location>
</feature>
<gene>
    <name evidence="14" type="ORF">SAMN05444168_5456</name>
</gene>
<evidence type="ECO:0000256" key="7">
    <source>
        <dbReference type="ARBA" id="ARBA00022705"/>
    </source>
</evidence>
<evidence type="ECO:0000259" key="13">
    <source>
        <dbReference type="Pfam" id="PF02768"/>
    </source>
</evidence>
<comment type="subcellular location">
    <subcellularLocation>
        <location evidence="1 10">Cytoplasm</location>
    </subcellularLocation>
</comment>
<dbReference type="EMBL" id="FSRM01000002">
    <property type="protein sequence ID" value="SIO49397.1"/>
    <property type="molecule type" value="Genomic_DNA"/>
</dbReference>
<dbReference type="Pfam" id="PF02767">
    <property type="entry name" value="DNA_pol3_beta_2"/>
    <property type="match status" value="1"/>
</dbReference>
<keyword evidence="6 10" id="KW-0548">Nucleotidyltransferase</keyword>
<dbReference type="GO" id="GO:0006271">
    <property type="term" value="P:DNA strand elongation involved in DNA replication"/>
    <property type="evidence" value="ECO:0007669"/>
    <property type="project" value="TreeGrafter"/>
</dbReference>
<keyword evidence="4 10" id="KW-0963">Cytoplasm</keyword>
<evidence type="ECO:0000256" key="6">
    <source>
        <dbReference type="ARBA" id="ARBA00022695"/>
    </source>
</evidence>
<evidence type="ECO:0000256" key="3">
    <source>
        <dbReference type="ARBA" id="ARBA00021035"/>
    </source>
</evidence>
<dbReference type="PANTHER" id="PTHR30478">
    <property type="entry name" value="DNA POLYMERASE III SUBUNIT BETA"/>
    <property type="match status" value="1"/>
</dbReference>